<dbReference type="EMBL" id="JAJSOF020000025">
    <property type="protein sequence ID" value="KAJ4435081.1"/>
    <property type="molecule type" value="Genomic_DNA"/>
</dbReference>
<evidence type="ECO:0000313" key="2">
    <source>
        <dbReference type="Proteomes" id="UP001148838"/>
    </source>
</evidence>
<gene>
    <name evidence="1" type="ORF">ANN_23656</name>
</gene>
<proteinExistence type="predicted"/>
<accession>A0ABQ8SMY5</accession>
<sequence>MAHPTATKCGYPEQCLVSTRWGAAHFALAVRQHLNAVFRNRWISRGSNNDPASLPWPPRSPDLTTPGYIKEQVWKADKLLGRQYLDVIVLSRRTSSMNEMGLRLPRADTYSSQVLGGVTQQRLPNQRRSLLGLLDGSPG</sequence>
<reference evidence="1 2" key="1">
    <citation type="journal article" date="2022" name="Allergy">
        <title>Genome assembly and annotation of Periplaneta americana reveal a comprehensive cockroach allergen profile.</title>
        <authorList>
            <person name="Wang L."/>
            <person name="Xiong Q."/>
            <person name="Saelim N."/>
            <person name="Wang L."/>
            <person name="Nong W."/>
            <person name="Wan A.T."/>
            <person name="Shi M."/>
            <person name="Liu X."/>
            <person name="Cao Q."/>
            <person name="Hui J.H.L."/>
            <person name="Sookrung N."/>
            <person name="Leung T.F."/>
            <person name="Tungtrongchitr A."/>
            <person name="Tsui S.K.W."/>
        </authorList>
    </citation>
    <scope>NUCLEOTIDE SEQUENCE [LARGE SCALE GENOMIC DNA]</scope>
    <source>
        <strain evidence="1">PWHHKU_190912</strain>
    </source>
</reference>
<protein>
    <submittedName>
        <fullName evidence="1">Uncharacterized protein</fullName>
    </submittedName>
</protein>
<comment type="caution">
    <text evidence="1">The sequence shown here is derived from an EMBL/GenBank/DDBJ whole genome shotgun (WGS) entry which is preliminary data.</text>
</comment>
<dbReference type="Proteomes" id="UP001148838">
    <property type="component" value="Unassembled WGS sequence"/>
</dbReference>
<keyword evidence="2" id="KW-1185">Reference proteome</keyword>
<evidence type="ECO:0000313" key="1">
    <source>
        <dbReference type="EMBL" id="KAJ4435081.1"/>
    </source>
</evidence>
<organism evidence="1 2">
    <name type="scientific">Periplaneta americana</name>
    <name type="common">American cockroach</name>
    <name type="synonym">Blatta americana</name>
    <dbReference type="NCBI Taxonomy" id="6978"/>
    <lineage>
        <taxon>Eukaryota</taxon>
        <taxon>Metazoa</taxon>
        <taxon>Ecdysozoa</taxon>
        <taxon>Arthropoda</taxon>
        <taxon>Hexapoda</taxon>
        <taxon>Insecta</taxon>
        <taxon>Pterygota</taxon>
        <taxon>Neoptera</taxon>
        <taxon>Polyneoptera</taxon>
        <taxon>Dictyoptera</taxon>
        <taxon>Blattodea</taxon>
        <taxon>Blattoidea</taxon>
        <taxon>Blattidae</taxon>
        <taxon>Blattinae</taxon>
        <taxon>Periplaneta</taxon>
    </lineage>
</organism>
<name>A0ABQ8SMY5_PERAM</name>